<evidence type="ECO:0000313" key="1">
    <source>
        <dbReference type="EMBL" id="TGC09426.1"/>
    </source>
</evidence>
<reference evidence="1 2" key="1">
    <citation type="submission" date="2017-11" db="EMBL/GenBank/DDBJ databases">
        <title>Isolation and Characterization of Methanogenic Archaea from Saline Meromictic Lake at Siberia.</title>
        <authorList>
            <person name="Shen Y."/>
            <person name="Huang H.-H."/>
            <person name="Lai M.-C."/>
            <person name="Chen S.-C."/>
        </authorList>
    </citation>
    <scope>NUCLEOTIDE SEQUENCE [LARGE SCALE GENOMIC DNA]</scope>
    <source>
        <strain evidence="1 2">SY-01</strain>
    </source>
</reference>
<proteinExistence type="predicted"/>
<sequence>MTENKTVKSIFLRNEIIRAINKERVNQPFSSFVCNLLEDWYAKRNTSRDITENSQDFIVSRLENAGRNTRLK</sequence>
<evidence type="ECO:0000313" key="2">
    <source>
        <dbReference type="Proteomes" id="UP000297295"/>
    </source>
</evidence>
<gene>
    <name evidence="1" type="ORF">CUN85_06245</name>
</gene>
<dbReference type="Proteomes" id="UP000297295">
    <property type="component" value="Unassembled WGS sequence"/>
</dbReference>
<dbReference type="AlphaFoldDB" id="A0A4E0Q614"/>
<comment type="caution">
    <text evidence="1">The sequence shown here is derived from an EMBL/GenBank/DDBJ whole genome shotgun (WGS) entry which is preliminary data.</text>
</comment>
<protein>
    <submittedName>
        <fullName evidence="1">Uncharacterized protein</fullName>
    </submittedName>
</protein>
<keyword evidence="2" id="KW-1185">Reference proteome</keyword>
<dbReference type="RefSeq" id="WP_135389465.1">
    <property type="nucleotide sequence ID" value="NZ_PGGK01000005.1"/>
</dbReference>
<accession>A0A4E0Q614</accession>
<name>A0A4E0Q614_9EURY</name>
<organism evidence="1 2">
    <name type="scientific">Methanolobus halotolerans</name>
    <dbReference type="NCBI Taxonomy" id="2052935"/>
    <lineage>
        <taxon>Archaea</taxon>
        <taxon>Methanobacteriati</taxon>
        <taxon>Methanobacteriota</taxon>
        <taxon>Stenosarchaea group</taxon>
        <taxon>Methanomicrobia</taxon>
        <taxon>Methanosarcinales</taxon>
        <taxon>Methanosarcinaceae</taxon>
        <taxon>Methanolobus</taxon>
    </lineage>
</organism>
<dbReference type="EMBL" id="PGGK01000005">
    <property type="protein sequence ID" value="TGC09426.1"/>
    <property type="molecule type" value="Genomic_DNA"/>
</dbReference>